<feature type="compositionally biased region" description="Low complexity" evidence="2">
    <location>
        <begin position="136"/>
        <end position="161"/>
    </location>
</feature>
<dbReference type="AlphaFoldDB" id="D8IP70"/>
<gene>
    <name evidence="3" type="ordered locus">Hsero_1374</name>
</gene>
<evidence type="ECO:0000256" key="2">
    <source>
        <dbReference type="SAM" id="MobiDB-lite"/>
    </source>
</evidence>
<dbReference type="HOGENOM" id="CLU_064963_0_0_4"/>
<organism evidence="3 4">
    <name type="scientific">Herbaspirillum seropedicae (strain SmR1)</name>
    <dbReference type="NCBI Taxonomy" id="757424"/>
    <lineage>
        <taxon>Bacteria</taxon>
        <taxon>Pseudomonadati</taxon>
        <taxon>Pseudomonadota</taxon>
        <taxon>Betaproteobacteria</taxon>
        <taxon>Burkholderiales</taxon>
        <taxon>Oxalobacteraceae</taxon>
        <taxon>Herbaspirillum</taxon>
    </lineage>
</organism>
<accession>D8IP70</accession>
<evidence type="ECO:0008006" key="5">
    <source>
        <dbReference type="Google" id="ProtNLM"/>
    </source>
</evidence>
<dbReference type="Proteomes" id="UP000000329">
    <property type="component" value="Chromosome"/>
</dbReference>
<evidence type="ECO:0000313" key="3">
    <source>
        <dbReference type="EMBL" id="ADJ62890.1"/>
    </source>
</evidence>
<keyword evidence="1" id="KW-0175">Coiled coil</keyword>
<dbReference type="SUPFAM" id="SSF109709">
    <property type="entry name" value="KorB DNA-binding domain-like"/>
    <property type="match status" value="1"/>
</dbReference>
<feature type="coiled-coil region" evidence="1">
    <location>
        <begin position="282"/>
        <end position="316"/>
    </location>
</feature>
<dbReference type="STRING" id="757424.Hsero_1374"/>
<dbReference type="eggNOG" id="COG2963">
    <property type="taxonomic scope" value="Bacteria"/>
</dbReference>
<evidence type="ECO:0000256" key="1">
    <source>
        <dbReference type="SAM" id="Coils"/>
    </source>
</evidence>
<protein>
    <recommendedName>
        <fullName evidence="5">Plasmid replication/partition related protein</fullName>
    </recommendedName>
</protein>
<sequence length="321" mass="34842">MRRLAPGLPYASFCIVLHGTTMNIVINEELKQYIDPLTPNEYAALERSLLAEGCRDALVLWGEVLIDGHNRYEICSKYDLPFKTIQNDSFQSLEDVLLWMIDNQLGRRSVSDFQRGMLALRKRDIIAARTKAEATPAKASSSEDSPASDAAVPAEAAQAQDDPWHADDNTGRIKTREDIARAAGISSATIGQIDRIRKTAAPELVQAVRSGAISINAAAAVATLPSEVQVSAVAGGKKELREAAKKVREQKAATRTPRAPKAEDSAGDAHIPLVEGQENELTATLRREISALQTRVAQLSEENQGLRAELALFKGNADHQA</sequence>
<dbReference type="EMBL" id="CP002039">
    <property type="protein sequence ID" value="ADJ62890.1"/>
    <property type="molecule type" value="Genomic_DNA"/>
</dbReference>
<evidence type="ECO:0000313" key="4">
    <source>
        <dbReference type="Proteomes" id="UP000000329"/>
    </source>
</evidence>
<feature type="region of interest" description="Disordered" evidence="2">
    <location>
        <begin position="247"/>
        <end position="266"/>
    </location>
</feature>
<feature type="region of interest" description="Disordered" evidence="2">
    <location>
        <begin position="131"/>
        <end position="170"/>
    </location>
</feature>
<keyword evidence="4" id="KW-1185">Reference proteome</keyword>
<reference evidence="3 4" key="1">
    <citation type="submission" date="2010-04" db="EMBL/GenBank/DDBJ databases">
        <title>The genome of Herbaspirillum seropedicae SmR1, an endophytic, nitrogen-fixing, plant-growth promoting beta-Proteobacteria.</title>
        <authorList>
            <person name="Pedrosa F.O."/>
            <person name="Monteiro R.A."/>
            <person name="Wassem R."/>
            <person name="Cruz L.M."/>
            <person name="Ayub R.A."/>
            <person name="Colauto N.B."/>
            <person name="Fernandez M.A."/>
            <person name="Fungaro M.H.P."/>
            <person name="Grisard E.C."/>
            <person name="Hungria M."/>
            <person name="Madeira H.M.F."/>
            <person name="Nodari R.O."/>
            <person name="Osaku C.A."/>
            <person name="Petzl-Erler M.L."/>
            <person name="Terenzi H."/>
            <person name="Vieira L.G.E."/>
            <person name="Almeida M.I.M."/>
            <person name="Alves L.R."/>
            <person name="Arantes O.M.N."/>
            <person name="Balsanelli E."/>
            <person name="Barcellos F.G."/>
            <person name="Baura V.A."/>
            <person name="Binde D.R."/>
            <person name="Campo R.J."/>
            <person name="Chubatsu L.S."/>
            <person name="Chueire L.M.O."/>
            <person name="Ciferri R.R."/>
            <person name="Correa L.C."/>
            <person name="da Conceicao Silva J.L."/>
            <person name="Dabul A.N.G."/>
            <person name="Dambros B.P."/>
            <person name="Faoro H."/>
            <person name="Favetti A."/>
            <person name="Friedermann G."/>
            <person name="Furlaneto M.C."/>
            <person name="Gasques L.S."/>
            <person name="Gimenes C.C.T."/>
            <person name="Gioppo N.M.R."/>
            <person name="Glienke-Blanco C."/>
            <person name="Godoy L.P."/>
            <person name="Guerra M.P."/>
            <person name="Karp S."/>
            <person name="Kava-Cordeiro V."/>
            <person name="Margarido V.P."/>
            <person name="Mathioni S.M."/>
            <person name="Menck-Soares M.A."/>
            <person name="Murace N.K."/>
            <person name="Nicolas M.F."/>
            <person name="Oliveira C.E.C."/>
            <person name="Pagnan N.A.B."/>
            <person name="Pamphile J.A."/>
            <person name="Patussi E.V."/>
            <person name="Pereira L.F.P."/>
            <person name="Pereira-Ferrari L."/>
            <person name="Pinto F.G.S."/>
            <person name="Precoma C."/>
            <person name="Prioli A.J."/>
            <person name="Prioli S.M.A.P."/>
            <person name="Raittz R.T."/>
            <person name="Ramos H.J.O."/>
            <person name="Ribeiro E.M.S.F."/>
            <person name="Rigo L.U."/>
            <person name="Rocha C.L.M.S.C."/>
            <person name="Rocha S.N."/>
            <person name="Santos K."/>
            <person name="Satori D."/>
            <person name="Silva A.G."/>
            <person name="Simao R.C.G."/>
            <person name="Soares M.A.M."/>
            <person name="Souza E.M."/>
            <person name="Steffens M.B.R."/>
            <person name="Steindel M."/>
            <person name="Tadra-Sfeir M.Z."/>
            <person name="Takahashi E.K."/>
            <person name="Torres R.A."/>
            <person name="Valle J.S."/>
            <person name="Vernal J.I."/>
            <person name="Vilas-Boas L.A."/>
            <person name="Watanabe M.A.E."/>
            <person name="Weiss V.A."/>
            <person name="Yates M.A."/>
            <person name="Souza E.M."/>
        </authorList>
    </citation>
    <scope>NUCLEOTIDE SEQUENCE [LARGE SCALE GENOMIC DNA]</scope>
    <source>
        <strain evidence="3 4">SmR1</strain>
    </source>
</reference>
<dbReference type="KEGG" id="hse:Hsero_1374"/>
<name>D8IP70_HERSS</name>
<proteinExistence type="predicted"/>
<dbReference type="Gene3D" id="1.10.10.2830">
    <property type="match status" value="1"/>
</dbReference>